<dbReference type="Pfam" id="PF22461">
    <property type="entry name" value="SLBB_2"/>
    <property type="match status" value="1"/>
</dbReference>
<dbReference type="Gene3D" id="3.10.560.10">
    <property type="entry name" value="Outer membrane lipoprotein wza domain like"/>
    <property type="match status" value="1"/>
</dbReference>
<keyword evidence="12" id="KW-0564">Palmitate</keyword>
<keyword evidence="11 15" id="KW-0472">Membrane</keyword>
<keyword evidence="20" id="KW-1185">Reference proteome</keyword>
<evidence type="ECO:0000256" key="7">
    <source>
        <dbReference type="ARBA" id="ARBA00022729"/>
    </source>
</evidence>
<evidence type="ECO:0000256" key="1">
    <source>
        <dbReference type="ARBA" id="ARBA00004571"/>
    </source>
</evidence>
<dbReference type="InterPro" id="IPR054765">
    <property type="entry name" value="SLBB_dom"/>
</dbReference>
<evidence type="ECO:0000256" key="8">
    <source>
        <dbReference type="ARBA" id="ARBA00023047"/>
    </source>
</evidence>
<name>A0ABT1MIF0_9BACT</name>
<dbReference type="Proteomes" id="UP001205603">
    <property type="component" value="Unassembled WGS sequence"/>
</dbReference>
<keyword evidence="15" id="KW-1133">Transmembrane helix</keyword>
<keyword evidence="6 15" id="KW-0812">Transmembrane</keyword>
<dbReference type="PANTHER" id="PTHR33619">
    <property type="entry name" value="POLYSACCHARIDE EXPORT PROTEIN GFCE-RELATED"/>
    <property type="match status" value="1"/>
</dbReference>
<keyword evidence="9" id="KW-0406">Ion transport</keyword>
<keyword evidence="4" id="KW-1134">Transmembrane beta strand</keyword>
<evidence type="ECO:0000256" key="6">
    <source>
        <dbReference type="ARBA" id="ARBA00022692"/>
    </source>
</evidence>
<comment type="caution">
    <text evidence="19">The sequence shown here is derived from an EMBL/GenBank/DDBJ whole genome shotgun (WGS) entry which is preliminary data.</text>
</comment>
<dbReference type="EMBL" id="JANDHW010000004">
    <property type="protein sequence ID" value="MCP9611468.1"/>
    <property type="molecule type" value="Genomic_DNA"/>
</dbReference>
<keyword evidence="5" id="KW-0762">Sugar transport</keyword>
<evidence type="ECO:0000256" key="14">
    <source>
        <dbReference type="ARBA" id="ARBA00023288"/>
    </source>
</evidence>
<reference evidence="19 20" key="1">
    <citation type="submission" date="2022-07" db="EMBL/GenBank/DDBJ databases">
        <title>Fecal culturing of patients with breast cancer.</title>
        <authorList>
            <person name="Teng N.M.Y."/>
            <person name="Kiu R."/>
            <person name="Evans R."/>
            <person name="Baker D.J."/>
            <person name="Zenner C."/>
            <person name="Robinson S.D."/>
            <person name="Hall L.J."/>
        </authorList>
    </citation>
    <scope>NUCLEOTIDE SEQUENCE [LARGE SCALE GENOMIC DNA]</scope>
    <source>
        <strain evidence="19 20">LH1063</strain>
    </source>
</reference>
<feature type="chain" id="PRO_5046741742" evidence="16">
    <location>
        <begin position="26"/>
        <end position="260"/>
    </location>
</feature>
<evidence type="ECO:0000256" key="2">
    <source>
        <dbReference type="ARBA" id="ARBA00009450"/>
    </source>
</evidence>
<comment type="subcellular location">
    <subcellularLocation>
        <location evidence="1">Cell outer membrane</location>
        <topology evidence="1">Multi-pass membrane protein</topology>
    </subcellularLocation>
</comment>
<dbReference type="Gene3D" id="3.30.1950.10">
    <property type="entry name" value="wza like domain"/>
    <property type="match status" value="1"/>
</dbReference>
<evidence type="ECO:0000256" key="16">
    <source>
        <dbReference type="SAM" id="SignalP"/>
    </source>
</evidence>
<feature type="domain" description="SLBB" evidence="18">
    <location>
        <begin position="143"/>
        <end position="222"/>
    </location>
</feature>
<evidence type="ECO:0000256" key="13">
    <source>
        <dbReference type="ARBA" id="ARBA00023237"/>
    </source>
</evidence>
<evidence type="ECO:0000256" key="4">
    <source>
        <dbReference type="ARBA" id="ARBA00022452"/>
    </source>
</evidence>
<dbReference type="RefSeq" id="WP_255026286.1">
    <property type="nucleotide sequence ID" value="NZ_JANDHW010000004.1"/>
</dbReference>
<dbReference type="Pfam" id="PF02563">
    <property type="entry name" value="Poly_export"/>
    <property type="match status" value="1"/>
</dbReference>
<keyword evidence="8" id="KW-0625">Polysaccharide transport</keyword>
<keyword evidence="7 16" id="KW-0732">Signal</keyword>
<feature type="transmembrane region" description="Helical" evidence="15">
    <location>
        <begin position="237"/>
        <end position="258"/>
    </location>
</feature>
<dbReference type="PANTHER" id="PTHR33619:SF3">
    <property type="entry name" value="POLYSACCHARIDE EXPORT PROTEIN GFCE-RELATED"/>
    <property type="match status" value="1"/>
</dbReference>
<keyword evidence="10" id="KW-0626">Porin</keyword>
<dbReference type="PROSITE" id="PS51257">
    <property type="entry name" value="PROKAR_LIPOPROTEIN"/>
    <property type="match status" value="1"/>
</dbReference>
<keyword evidence="13" id="KW-0998">Cell outer membrane</keyword>
<evidence type="ECO:0000313" key="19">
    <source>
        <dbReference type="EMBL" id="MCP9611468.1"/>
    </source>
</evidence>
<keyword evidence="14" id="KW-0449">Lipoprotein</keyword>
<protein>
    <submittedName>
        <fullName evidence="19">Polysaccharide export protein</fullName>
    </submittedName>
</protein>
<evidence type="ECO:0000259" key="18">
    <source>
        <dbReference type="Pfam" id="PF22461"/>
    </source>
</evidence>
<evidence type="ECO:0000256" key="3">
    <source>
        <dbReference type="ARBA" id="ARBA00022448"/>
    </source>
</evidence>
<evidence type="ECO:0000256" key="10">
    <source>
        <dbReference type="ARBA" id="ARBA00023114"/>
    </source>
</evidence>
<evidence type="ECO:0000259" key="17">
    <source>
        <dbReference type="Pfam" id="PF02563"/>
    </source>
</evidence>
<evidence type="ECO:0000256" key="11">
    <source>
        <dbReference type="ARBA" id="ARBA00023136"/>
    </source>
</evidence>
<dbReference type="InterPro" id="IPR049712">
    <property type="entry name" value="Poly_export"/>
</dbReference>
<evidence type="ECO:0000256" key="9">
    <source>
        <dbReference type="ARBA" id="ARBA00023065"/>
    </source>
</evidence>
<evidence type="ECO:0000256" key="5">
    <source>
        <dbReference type="ARBA" id="ARBA00022597"/>
    </source>
</evidence>
<gene>
    <name evidence="19" type="ORF">NMU02_05125</name>
</gene>
<proteinExistence type="inferred from homology"/>
<evidence type="ECO:0000256" key="15">
    <source>
        <dbReference type="SAM" id="Phobius"/>
    </source>
</evidence>
<accession>A0ABT1MIF0</accession>
<evidence type="ECO:0000256" key="12">
    <source>
        <dbReference type="ARBA" id="ARBA00023139"/>
    </source>
</evidence>
<comment type="similarity">
    <text evidence="2">Belongs to the BexD/CtrA/VexA family.</text>
</comment>
<feature type="domain" description="Polysaccharide export protein N-terminal" evidence="17">
    <location>
        <begin position="44"/>
        <end position="139"/>
    </location>
</feature>
<feature type="signal peptide" evidence="16">
    <location>
        <begin position="1"/>
        <end position="25"/>
    </location>
</feature>
<dbReference type="InterPro" id="IPR003715">
    <property type="entry name" value="Poly_export_N"/>
</dbReference>
<organism evidence="19 20">
    <name type="scientific">Coprobacter tertius</name>
    <dbReference type="NCBI Taxonomy" id="2944915"/>
    <lineage>
        <taxon>Bacteria</taxon>
        <taxon>Pseudomonadati</taxon>
        <taxon>Bacteroidota</taxon>
        <taxon>Bacteroidia</taxon>
        <taxon>Bacteroidales</taxon>
        <taxon>Barnesiellaceae</taxon>
        <taxon>Coprobacter</taxon>
    </lineage>
</organism>
<evidence type="ECO:0000313" key="20">
    <source>
        <dbReference type="Proteomes" id="UP001205603"/>
    </source>
</evidence>
<keyword evidence="3" id="KW-0813">Transport</keyword>
<sequence length="260" mass="29400">MVRKLLYFKTCLVIVLLLSSCNAKKKIAYLQDMPNDSTVQIVKNYEVRIQPDDMLGITVSSKDSELITLFENSAETINKTGAVSNNNSGYLVDAQGYINFPVLGMIEAAGLTRAELGQKIQQKLIKDGYVNDPVVSVKILNFKVSVMGEVKKPGTYNIISDRLTIFEALSMAGDLDIQGQRDRVLVVREEDGQRRMFYTDLRTKKIFDSPAYYLQQNDVIYVEPNNRKSIRANDNQFMNMSAWASLMSVLVSLSILIFRR</sequence>